<dbReference type="PROSITE" id="PS51257">
    <property type="entry name" value="PROKAR_LIPOPROTEIN"/>
    <property type="match status" value="1"/>
</dbReference>
<name>K7A361_9ALTE</name>
<reference evidence="3" key="1">
    <citation type="journal article" date="2014" name="Environ. Microbiol.">
        <title>Comparative genomics of the marine bacterial genus Glaciecola reveals the high degree of genomic diversity and genomic characteristic for cold adaptation.</title>
        <authorList>
            <person name="Qin Q.L."/>
            <person name="Xie B.B."/>
            <person name="Yu Y."/>
            <person name="Shu Y.L."/>
            <person name="Rong J.C."/>
            <person name="Zhang Y.J."/>
            <person name="Zhao D.L."/>
            <person name="Chen X.L."/>
            <person name="Zhang X.Y."/>
            <person name="Chen B."/>
            <person name="Zhou B.C."/>
            <person name="Zhang Y.Z."/>
        </authorList>
    </citation>
    <scope>NUCLEOTIDE SEQUENCE [LARGE SCALE GENOMIC DNA]</scope>
    <source>
        <strain evidence="3">LMG 21857</strain>
    </source>
</reference>
<dbReference type="InterPro" id="IPR038678">
    <property type="entry name" value="Spondin_N_sf"/>
</dbReference>
<keyword evidence="3" id="KW-1185">Reference proteome</keyword>
<proteinExistence type="predicted"/>
<sequence length="239" mass="24976">MPSIKNYQKALLIALPLALSACGDDDTREVIVEVEVPAPVPTPVDVSYEVTVTNLTNGQPVSPPAIVLHTEGTLWALGEVPSVALERIAEEGTSDEFLTLGTVSAGGDGPITPGNNQTISVTIQDITNAKLTIAAMLGNTNDTFSGLSAWDLSQLEVGDSWTTNSPAYDAGTEKNTESAETVPGPATGGEGFNPTRDDTGFISMHPGVVSADDGLSTSALTVDHKFDNPVIRIKITRTE</sequence>
<evidence type="ECO:0000313" key="3">
    <source>
        <dbReference type="Proteomes" id="UP000006322"/>
    </source>
</evidence>
<dbReference type="Proteomes" id="UP000006322">
    <property type="component" value="Unassembled WGS sequence"/>
</dbReference>
<organism evidence="2 3">
    <name type="scientific">Paraglaciecola polaris LMG 21857</name>
    <dbReference type="NCBI Taxonomy" id="1129793"/>
    <lineage>
        <taxon>Bacteria</taxon>
        <taxon>Pseudomonadati</taxon>
        <taxon>Pseudomonadota</taxon>
        <taxon>Gammaproteobacteria</taxon>
        <taxon>Alteromonadales</taxon>
        <taxon>Alteromonadaceae</taxon>
        <taxon>Paraglaciecola</taxon>
    </lineage>
</organism>
<gene>
    <name evidence="2" type="ORF">GPLA_4444</name>
</gene>
<feature type="region of interest" description="Disordered" evidence="1">
    <location>
        <begin position="163"/>
        <end position="195"/>
    </location>
</feature>
<accession>K7A361</accession>
<dbReference type="NCBIfam" id="NF038123">
    <property type="entry name" value="NF038123_dom"/>
    <property type="match status" value="1"/>
</dbReference>
<dbReference type="STRING" id="1129793.GPLA_4444"/>
<evidence type="ECO:0008006" key="4">
    <source>
        <dbReference type="Google" id="ProtNLM"/>
    </source>
</evidence>
<dbReference type="InterPro" id="IPR009465">
    <property type="entry name" value="Spondin_N"/>
</dbReference>
<evidence type="ECO:0000256" key="1">
    <source>
        <dbReference type="SAM" id="MobiDB-lite"/>
    </source>
</evidence>
<protein>
    <recommendedName>
        <fullName evidence="4">Spondin domain-containing protein</fullName>
    </recommendedName>
</protein>
<dbReference type="AlphaFoldDB" id="K7A361"/>
<dbReference type="EMBL" id="BAER01000129">
    <property type="protein sequence ID" value="GAC35323.1"/>
    <property type="molecule type" value="Genomic_DNA"/>
</dbReference>
<dbReference type="Gene3D" id="2.60.40.2130">
    <property type="entry name" value="F-spondin domain"/>
    <property type="match status" value="1"/>
</dbReference>
<comment type="caution">
    <text evidence="2">The sequence shown here is derived from an EMBL/GenBank/DDBJ whole genome shotgun (WGS) entry which is preliminary data.</text>
</comment>
<evidence type="ECO:0000313" key="2">
    <source>
        <dbReference type="EMBL" id="GAC35323.1"/>
    </source>
</evidence>
<dbReference type="OrthoDB" id="5188840at2"/>
<dbReference type="RefSeq" id="WP_007107086.1">
    <property type="nucleotide sequence ID" value="NZ_BAER01000129.1"/>
</dbReference>